<dbReference type="EMBL" id="JBEWLZ010000002">
    <property type="protein sequence ID" value="MET1489154.1"/>
    <property type="molecule type" value="Genomic_DNA"/>
</dbReference>
<name>A0ABV2CMM4_9RHOO</name>
<dbReference type="InterPro" id="IPR036691">
    <property type="entry name" value="Endo/exonu/phosph_ase_sf"/>
</dbReference>
<proteinExistence type="predicted"/>
<evidence type="ECO:0000259" key="1">
    <source>
        <dbReference type="Pfam" id="PF03372"/>
    </source>
</evidence>
<keyword evidence="3" id="KW-1185">Reference proteome</keyword>
<dbReference type="InterPro" id="IPR051916">
    <property type="entry name" value="GPI-anchor_lipid_remodeler"/>
</dbReference>
<evidence type="ECO:0000313" key="3">
    <source>
        <dbReference type="Proteomes" id="UP001548590"/>
    </source>
</evidence>
<dbReference type="Gene3D" id="3.60.10.10">
    <property type="entry name" value="Endonuclease/exonuclease/phosphatase"/>
    <property type="match status" value="1"/>
</dbReference>
<reference evidence="2 3" key="1">
    <citation type="submission" date="2024-07" db="EMBL/GenBank/DDBJ databases">
        <title>Uliginosibacterium paludis KCTC:42655.</title>
        <authorList>
            <person name="Kim M.K."/>
        </authorList>
    </citation>
    <scope>NUCLEOTIDE SEQUENCE [LARGE SCALE GENOMIC DNA]</scope>
    <source>
        <strain evidence="2 3">KCTC 42655</strain>
    </source>
</reference>
<accession>A0ABV2CMM4</accession>
<sequence>MTSRLCVCSYNIHKGFSQLNRRMVIHELRERLRELDPDVALLQEVQGLHLKHGLRHANWPAQPQHEFLAGSALHAAYGGNAAYDHGHHGNAILSRYPILRSSNHDVTQHRLERRGILHCEIALPGAPVVHCLCAHLSLTEGQRRRQLIALAAYIEKVIPSRAPLILAGDFNDWRQTASDWLAARLGLKEAFVELHGQAARSFPSRMPVLSLDRVYLRGLQPLTARVLWGAQWSGLSDHAPLAVELQLP</sequence>
<dbReference type="PANTHER" id="PTHR14859:SF1">
    <property type="entry name" value="PGAP2-INTERACTING PROTEIN"/>
    <property type="match status" value="1"/>
</dbReference>
<comment type="caution">
    <text evidence="2">The sequence shown here is derived from an EMBL/GenBank/DDBJ whole genome shotgun (WGS) entry which is preliminary data.</text>
</comment>
<gene>
    <name evidence="2" type="ORF">ABVT11_04905</name>
</gene>
<dbReference type="Proteomes" id="UP001548590">
    <property type="component" value="Unassembled WGS sequence"/>
</dbReference>
<dbReference type="Pfam" id="PF03372">
    <property type="entry name" value="Exo_endo_phos"/>
    <property type="match status" value="1"/>
</dbReference>
<keyword evidence="2" id="KW-0378">Hydrolase</keyword>
<organism evidence="2 3">
    <name type="scientific">Uliginosibacterium paludis</name>
    <dbReference type="NCBI Taxonomy" id="1615952"/>
    <lineage>
        <taxon>Bacteria</taxon>
        <taxon>Pseudomonadati</taxon>
        <taxon>Pseudomonadota</taxon>
        <taxon>Betaproteobacteria</taxon>
        <taxon>Rhodocyclales</taxon>
        <taxon>Zoogloeaceae</taxon>
        <taxon>Uliginosibacterium</taxon>
    </lineage>
</organism>
<protein>
    <submittedName>
        <fullName evidence="2">Endonuclease/exonuclease/phosphatase family protein</fullName>
    </submittedName>
</protein>
<dbReference type="InterPro" id="IPR005135">
    <property type="entry name" value="Endo/exonuclease/phosphatase"/>
</dbReference>
<dbReference type="PANTHER" id="PTHR14859">
    <property type="entry name" value="CALCOFLUOR WHITE HYPERSENSITIVE PROTEIN PRECURSOR"/>
    <property type="match status" value="1"/>
</dbReference>
<dbReference type="RefSeq" id="WP_345924296.1">
    <property type="nucleotide sequence ID" value="NZ_JBDIVF010000001.1"/>
</dbReference>
<dbReference type="SUPFAM" id="SSF56219">
    <property type="entry name" value="DNase I-like"/>
    <property type="match status" value="1"/>
</dbReference>
<keyword evidence="2" id="KW-0540">Nuclease</keyword>
<dbReference type="GO" id="GO:0004519">
    <property type="term" value="F:endonuclease activity"/>
    <property type="evidence" value="ECO:0007669"/>
    <property type="project" value="UniProtKB-KW"/>
</dbReference>
<feature type="domain" description="Endonuclease/exonuclease/phosphatase" evidence="1">
    <location>
        <begin position="8"/>
        <end position="238"/>
    </location>
</feature>
<evidence type="ECO:0000313" key="2">
    <source>
        <dbReference type="EMBL" id="MET1489154.1"/>
    </source>
</evidence>
<keyword evidence="2" id="KW-0255">Endonuclease</keyword>